<keyword evidence="1" id="KW-0812">Transmembrane</keyword>
<dbReference type="EMBL" id="BMAT01008950">
    <property type="protein sequence ID" value="GFR95806.1"/>
    <property type="molecule type" value="Genomic_DNA"/>
</dbReference>
<evidence type="ECO:0000313" key="2">
    <source>
        <dbReference type="EMBL" id="GFR95806.1"/>
    </source>
</evidence>
<accession>A0AAV4HFD3</accession>
<dbReference type="Proteomes" id="UP000762676">
    <property type="component" value="Unassembled WGS sequence"/>
</dbReference>
<keyword evidence="3" id="KW-1185">Reference proteome</keyword>
<sequence length="246" mass="24067">MVLSEIHRGNIAVLGALLADVTAVAVVTSSTSCSIGIWQGLLEIVRSVVVVTAVGVAVVTYDTSGIFRNLEASFAVVAAIVVIAVVTCEICGSMGSSEAPFAVLAAMAVGVAAVICGTCVIAVVAITTEVIIDTSRSISFESTNGSDNSSSSNDTTCRIGFSQAPLEIVRAVVVAVVACVTKDIIVVSEASIAVAVAAVVAVAATVAVEAAVAVVAAVAAVAVVAVVAAVAAVAAVAVVAVVAVTI</sequence>
<name>A0AAV4HFD3_9GAST</name>
<feature type="transmembrane region" description="Helical" evidence="1">
    <location>
        <begin position="190"/>
        <end position="208"/>
    </location>
</feature>
<proteinExistence type="predicted"/>
<feature type="transmembrane region" description="Helical" evidence="1">
    <location>
        <begin position="214"/>
        <end position="244"/>
    </location>
</feature>
<reference evidence="2 3" key="1">
    <citation type="journal article" date="2021" name="Elife">
        <title>Chloroplast acquisition without the gene transfer in kleptoplastic sea slugs, Plakobranchus ocellatus.</title>
        <authorList>
            <person name="Maeda T."/>
            <person name="Takahashi S."/>
            <person name="Yoshida T."/>
            <person name="Shimamura S."/>
            <person name="Takaki Y."/>
            <person name="Nagai Y."/>
            <person name="Toyoda A."/>
            <person name="Suzuki Y."/>
            <person name="Arimoto A."/>
            <person name="Ishii H."/>
            <person name="Satoh N."/>
            <person name="Nishiyama T."/>
            <person name="Hasebe M."/>
            <person name="Maruyama T."/>
            <person name="Minagawa J."/>
            <person name="Obokata J."/>
            <person name="Shigenobu S."/>
        </authorList>
    </citation>
    <scope>NUCLEOTIDE SEQUENCE [LARGE SCALE GENOMIC DNA]</scope>
</reference>
<feature type="transmembrane region" description="Helical" evidence="1">
    <location>
        <begin position="12"/>
        <end position="38"/>
    </location>
</feature>
<gene>
    <name evidence="2" type="ORF">ElyMa_004437800</name>
</gene>
<keyword evidence="1" id="KW-1133">Transmembrane helix</keyword>
<evidence type="ECO:0000313" key="3">
    <source>
        <dbReference type="Proteomes" id="UP000762676"/>
    </source>
</evidence>
<feature type="transmembrane region" description="Helical" evidence="1">
    <location>
        <begin position="73"/>
        <end position="95"/>
    </location>
</feature>
<keyword evidence="1" id="KW-0472">Membrane</keyword>
<comment type="caution">
    <text evidence="2">The sequence shown here is derived from an EMBL/GenBank/DDBJ whole genome shotgun (WGS) entry which is preliminary data.</text>
</comment>
<protein>
    <submittedName>
        <fullName evidence="2">Uncharacterized protein</fullName>
    </submittedName>
</protein>
<feature type="transmembrane region" description="Helical" evidence="1">
    <location>
        <begin position="101"/>
        <end position="126"/>
    </location>
</feature>
<dbReference type="AlphaFoldDB" id="A0AAV4HFD3"/>
<evidence type="ECO:0000256" key="1">
    <source>
        <dbReference type="SAM" id="Phobius"/>
    </source>
</evidence>
<organism evidence="2 3">
    <name type="scientific">Elysia marginata</name>
    <dbReference type="NCBI Taxonomy" id="1093978"/>
    <lineage>
        <taxon>Eukaryota</taxon>
        <taxon>Metazoa</taxon>
        <taxon>Spiralia</taxon>
        <taxon>Lophotrochozoa</taxon>
        <taxon>Mollusca</taxon>
        <taxon>Gastropoda</taxon>
        <taxon>Heterobranchia</taxon>
        <taxon>Euthyneura</taxon>
        <taxon>Panpulmonata</taxon>
        <taxon>Sacoglossa</taxon>
        <taxon>Placobranchoidea</taxon>
        <taxon>Plakobranchidae</taxon>
        <taxon>Elysia</taxon>
    </lineage>
</organism>
<feature type="transmembrane region" description="Helical" evidence="1">
    <location>
        <begin position="44"/>
        <end position="61"/>
    </location>
</feature>